<dbReference type="PANTHER" id="PTHR33877:SF1">
    <property type="entry name" value="TYPE IV METHYL-DIRECTED RESTRICTION ENZYME ECOKMCRA"/>
    <property type="match status" value="1"/>
</dbReference>
<dbReference type="Gene3D" id="1.10.30.50">
    <property type="match status" value="1"/>
</dbReference>
<dbReference type="InterPro" id="IPR002711">
    <property type="entry name" value="HNH"/>
</dbReference>
<organism evidence="2 3">
    <name type="scientific">Danxiaibacter flavus</name>
    <dbReference type="NCBI Taxonomy" id="3049108"/>
    <lineage>
        <taxon>Bacteria</taxon>
        <taxon>Pseudomonadati</taxon>
        <taxon>Bacteroidota</taxon>
        <taxon>Chitinophagia</taxon>
        <taxon>Chitinophagales</taxon>
        <taxon>Chitinophagaceae</taxon>
        <taxon>Danxiaibacter</taxon>
    </lineage>
</organism>
<keyword evidence="2" id="KW-0255">Endonuclease</keyword>
<dbReference type="InterPro" id="IPR003615">
    <property type="entry name" value="HNH_nuc"/>
</dbReference>
<dbReference type="EMBL" id="JAULBC010000012">
    <property type="protein sequence ID" value="MEX6691015.1"/>
    <property type="molecule type" value="Genomic_DNA"/>
</dbReference>
<dbReference type="RefSeq" id="WP_369332431.1">
    <property type="nucleotide sequence ID" value="NZ_JAULBC010000012.1"/>
</dbReference>
<dbReference type="EC" id="3.1.-.-" evidence="2"/>
<dbReference type="SMART" id="SM00507">
    <property type="entry name" value="HNHc"/>
    <property type="match status" value="1"/>
</dbReference>
<dbReference type="PANTHER" id="PTHR33877">
    <property type="entry name" value="SLL1193 PROTEIN"/>
    <property type="match status" value="1"/>
</dbReference>
<keyword evidence="2" id="KW-0378">Hydrolase</keyword>
<dbReference type="GO" id="GO:0004519">
    <property type="term" value="F:endonuclease activity"/>
    <property type="evidence" value="ECO:0007669"/>
    <property type="project" value="UniProtKB-KW"/>
</dbReference>
<sequence>MNSFFKHTYYNTYYYANIVDNVLNNDPELAGFVSDFFEERGFINQLTKPFQKRSAFHVFIEHVLCNFLEDDMHCHDQRNYEYCKLNRDLKFKPYVDSVLEEYGIKNYSLMLDVKNYADIERHHEELVESGILEVLYEVIANEIFHIMFNNREVLLRFNLLIAQKIHDNNNDKGESAKYFNKNGFLKRVGIPAWCKKAVYFRDRGRCCFCLKNLNGILSIHNQKHYDHIIPLAQGGLNDVANIQLLCLSCNLNKGKRHIRTSEMYERWY</sequence>
<reference evidence="2 3" key="1">
    <citation type="submission" date="2023-07" db="EMBL/GenBank/DDBJ databases">
        <authorList>
            <person name="Lian W.-H."/>
        </authorList>
    </citation>
    <scope>NUCLEOTIDE SEQUENCE [LARGE SCALE GENOMIC DNA]</scope>
    <source>
        <strain evidence="2 3">SYSU DXS3180</strain>
    </source>
</reference>
<keyword evidence="2" id="KW-0540">Nuclease</keyword>
<evidence type="ECO:0000313" key="2">
    <source>
        <dbReference type="EMBL" id="MEX6691015.1"/>
    </source>
</evidence>
<gene>
    <name evidence="2" type="ORF">QTN47_26135</name>
</gene>
<comment type="caution">
    <text evidence="2">The sequence shown here is derived from an EMBL/GenBank/DDBJ whole genome shotgun (WGS) entry which is preliminary data.</text>
</comment>
<proteinExistence type="predicted"/>
<dbReference type="Pfam" id="PF01844">
    <property type="entry name" value="HNH"/>
    <property type="match status" value="1"/>
</dbReference>
<dbReference type="GO" id="GO:0016787">
    <property type="term" value="F:hydrolase activity"/>
    <property type="evidence" value="ECO:0007669"/>
    <property type="project" value="UniProtKB-KW"/>
</dbReference>
<dbReference type="InterPro" id="IPR052892">
    <property type="entry name" value="NA-targeting_endonuclease"/>
</dbReference>
<feature type="domain" description="HNH nuclease" evidence="1">
    <location>
        <begin position="193"/>
        <end position="251"/>
    </location>
</feature>
<dbReference type="CDD" id="cd00085">
    <property type="entry name" value="HNHc"/>
    <property type="match status" value="1"/>
</dbReference>
<accession>A0ABV3ZNA6</accession>
<evidence type="ECO:0000313" key="3">
    <source>
        <dbReference type="Proteomes" id="UP001560573"/>
    </source>
</evidence>
<evidence type="ECO:0000259" key="1">
    <source>
        <dbReference type="SMART" id="SM00507"/>
    </source>
</evidence>
<keyword evidence="3" id="KW-1185">Reference proteome</keyword>
<dbReference type="Proteomes" id="UP001560573">
    <property type="component" value="Unassembled WGS sequence"/>
</dbReference>
<protein>
    <submittedName>
        <fullName evidence="2">HNH endonuclease signature motif containing protein</fullName>
        <ecNumber evidence="2">3.1.-.-</ecNumber>
    </submittedName>
</protein>
<name>A0ABV3ZNA6_9BACT</name>